<dbReference type="PANTHER" id="PTHR21310:SF39">
    <property type="entry name" value="AMINOGLYCOSIDE PHOSPHOTRANSFERASE DOMAIN-CONTAINING PROTEIN"/>
    <property type="match status" value="1"/>
</dbReference>
<dbReference type="InterPro" id="IPR002575">
    <property type="entry name" value="Aminoglycoside_PTrfase"/>
</dbReference>
<evidence type="ECO:0000313" key="3">
    <source>
        <dbReference type="Proteomes" id="UP000016801"/>
    </source>
</evidence>
<organism evidence="2 3">
    <name type="scientific">Claviceps purpurea (strain 20.1)</name>
    <name type="common">Ergot fungus</name>
    <name type="synonym">Sphacelia segetum</name>
    <dbReference type="NCBI Taxonomy" id="1111077"/>
    <lineage>
        <taxon>Eukaryota</taxon>
        <taxon>Fungi</taxon>
        <taxon>Dikarya</taxon>
        <taxon>Ascomycota</taxon>
        <taxon>Pezizomycotina</taxon>
        <taxon>Sordariomycetes</taxon>
        <taxon>Hypocreomycetidae</taxon>
        <taxon>Hypocreales</taxon>
        <taxon>Clavicipitaceae</taxon>
        <taxon>Claviceps</taxon>
    </lineage>
</organism>
<dbReference type="VEuPathDB" id="FungiDB:CPUR_01053"/>
<dbReference type="SUPFAM" id="SSF56112">
    <property type="entry name" value="Protein kinase-like (PK-like)"/>
    <property type="match status" value="1"/>
</dbReference>
<proteinExistence type="predicted"/>
<protein>
    <recommendedName>
        <fullName evidence="1">Aminoglycoside phosphotransferase domain-containing protein</fullName>
    </recommendedName>
</protein>
<evidence type="ECO:0000259" key="1">
    <source>
        <dbReference type="Pfam" id="PF01636"/>
    </source>
</evidence>
<dbReference type="EMBL" id="CAGA01000005">
    <property type="protein sequence ID" value="CCE27579.1"/>
    <property type="molecule type" value="Genomic_DNA"/>
</dbReference>
<feature type="domain" description="Aminoglycoside phosphotransferase" evidence="1">
    <location>
        <begin position="62"/>
        <end position="236"/>
    </location>
</feature>
<dbReference type="PANTHER" id="PTHR21310">
    <property type="entry name" value="AMINOGLYCOSIDE PHOSPHOTRANSFERASE-RELATED-RELATED"/>
    <property type="match status" value="1"/>
</dbReference>
<dbReference type="eggNOG" id="ENOG502SEM4">
    <property type="taxonomic scope" value="Eukaryota"/>
</dbReference>
<dbReference type="AlphaFoldDB" id="M1WAA4"/>
<dbReference type="STRING" id="1111077.M1WAA4"/>
<name>M1WAA4_CLAP2</name>
<keyword evidence="3" id="KW-1185">Reference proteome</keyword>
<dbReference type="HOGENOM" id="CLU_593118_0_0_1"/>
<gene>
    <name evidence="2" type="ORF">CPUR_01053</name>
</gene>
<reference evidence="2 3" key="1">
    <citation type="journal article" date="2013" name="PLoS Genet.">
        <title>Plant-symbiotic fungi as chemical engineers: Multi-genome analysis of the Clavicipitaceae reveals dynamics of alkaloid loci.</title>
        <authorList>
            <person name="Schardl C.L."/>
            <person name="Young C.A."/>
            <person name="Hesse U."/>
            <person name="Amyotte S.G."/>
            <person name="Andreeva K."/>
            <person name="Calie P.J."/>
            <person name="Fleetwood D.J."/>
            <person name="Haws D.C."/>
            <person name="Moore N."/>
            <person name="Oeser B."/>
            <person name="Panaccione D.G."/>
            <person name="Schweri K.K."/>
            <person name="Voisey C.R."/>
            <person name="Farman M.L."/>
            <person name="Jaromczyk J.W."/>
            <person name="Roe B.A."/>
            <person name="O'Sullivan D.M."/>
            <person name="Scott B."/>
            <person name="Tudzynski P."/>
            <person name="An Z."/>
            <person name="Arnaoudova E.G."/>
            <person name="Bullock C.T."/>
            <person name="Charlton N.D."/>
            <person name="Chen L."/>
            <person name="Cox M."/>
            <person name="Dinkins R.D."/>
            <person name="Florea S."/>
            <person name="Glenn A.E."/>
            <person name="Gordon A."/>
            <person name="Gueldener U."/>
            <person name="Harris D.R."/>
            <person name="Hollin W."/>
            <person name="Jaromczyk J."/>
            <person name="Johnson R.D."/>
            <person name="Khan A.K."/>
            <person name="Leistner E."/>
            <person name="Leuchtmann A."/>
            <person name="Li C."/>
            <person name="Liu J."/>
            <person name="Liu J."/>
            <person name="Liu M."/>
            <person name="Mace W."/>
            <person name="Machado C."/>
            <person name="Nagabhyru P."/>
            <person name="Pan J."/>
            <person name="Schmid J."/>
            <person name="Sugawara K."/>
            <person name="Steiner U."/>
            <person name="Takach J.E."/>
            <person name="Tanaka E."/>
            <person name="Webb J.S."/>
            <person name="Wilson E.V."/>
            <person name="Wiseman J.L."/>
            <person name="Yoshida R."/>
            <person name="Zeng Z."/>
        </authorList>
    </citation>
    <scope>NUCLEOTIDE SEQUENCE [LARGE SCALE GENOMIC DNA]</scope>
    <source>
        <strain evidence="2 3">20.1</strain>
    </source>
</reference>
<sequence length="461" mass="51841">MASVNMESVNMESKFDDAKLLSYTDSDLVKHLRVLPWPISIVRAVPLSDKYFAKGYAKWYEVEDAVSAMKFASQLGIHVPRIQRIVKDDDGFCCIMDRIPGTTLDIAWHELGWIASLRLAFQMRRIVLRLRSAMSTSSGSPRKGECTSYFLDDRFNLPLRASGHHMNAFLNFWANFAGLGREIKKTPAEHAICRRPIFTDSRPFVFTHHDLAPRNIILDPEGQLHVIDWDLAGFYPEFFENCATQEPMYFHVDQRLTGGNSLLSSHLKCDNPIVYAGVQQPLSGPSIAASLGLRVTRASVTMVGTGQLVDLFQELRDKPIQHCQRSKLEASLEASKEAELPGLENLPPFFWTLAAQPGEPDVAAAISPVLCASDDSKDNSNHDAGPNDIVGTFESLFYTGETEEGIQDITSRTRQLATVFCKDKEYEGLRRLEEDHLLKSLAAVRSIGWCKERRKKMFNRA</sequence>
<dbReference type="OrthoDB" id="4177236at2759"/>
<accession>M1WAA4</accession>
<dbReference type="Gene3D" id="3.90.1200.10">
    <property type="match status" value="1"/>
</dbReference>
<dbReference type="InterPro" id="IPR011009">
    <property type="entry name" value="Kinase-like_dom_sf"/>
</dbReference>
<evidence type="ECO:0000313" key="2">
    <source>
        <dbReference type="EMBL" id="CCE27579.1"/>
    </source>
</evidence>
<dbReference type="Pfam" id="PF01636">
    <property type="entry name" value="APH"/>
    <property type="match status" value="1"/>
</dbReference>
<comment type="caution">
    <text evidence="2">The sequence shown here is derived from an EMBL/GenBank/DDBJ whole genome shotgun (WGS) entry which is preliminary data.</text>
</comment>
<dbReference type="InterPro" id="IPR051678">
    <property type="entry name" value="AGP_Transferase"/>
</dbReference>
<dbReference type="Proteomes" id="UP000016801">
    <property type="component" value="Unassembled WGS sequence"/>
</dbReference>